<dbReference type="RefSeq" id="WP_238751670.1">
    <property type="nucleotide sequence ID" value="NZ_CAKLPZ010000003.1"/>
</dbReference>
<feature type="region of interest" description="Disordered" evidence="1">
    <location>
        <begin position="424"/>
        <end position="447"/>
    </location>
</feature>
<dbReference type="Pfam" id="PF12771">
    <property type="entry name" value="SusD-like_2"/>
    <property type="match status" value="1"/>
</dbReference>
<accession>A0ABM9B397</accession>
<name>A0ABM9B397_9BACT</name>
<dbReference type="PROSITE" id="PS51257">
    <property type="entry name" value="PROKAR_LIPOPROTEIN"/>
    <property type="match status" value="1"/>
</dbReference>
<sequence>MKNVAYAALLSAALFTSCESIVDDLNVNPNEFTEVPTQLVFNQVVLNTAAIAEAEPLRIAGMWADQFAGTDRQYITQDRFEVGSATFDEVWGDLYQQGISQAQIAREQATAEGQTAIANYSQMLEGYYAAEAALMFGDVPYTEVNKLEFADPSYEPQEQVLATAISLIQGAIGGEGSDRSVSVANEVLTGTSTWGEFGNALLARYYLAQSDYENALSAATAADFEDFSDGVDIIHTTTNFSENLVYQFEAEQRANYLSFGTAGTVESTLYNFLSDTTALSRGDDKTDDAARLNLLSSGIDQGIYRINVESDGFFAADANFPVIGYPEVQLIIAESAARTGDSEAALTALNNARNYWDNLTGTDSYEDLDDTDLSGDDLLRAILVEKYVSVFGLPTFYDIIRTDNFIGADMDTRNSPAERFLYPSTEVSSNSNYPGDKSLDDPTPVFN</sequence>
<dbReference type="Proteomes" id="UP000837803">
    <property type="component" value="Unassembled WGS sequence"/>
</dbReference>
<evidence type="ECO:0000256" key="1">
    <source>
        <dbReference type="SAM" id="MobiDB-lite"/>
    </source>
</evidence>
<proteinExistence type="predicted"/>
<keyword evidence="3" id="KW-1185">Reference proteome</keyword>
<dbReference type="Gene3D" id="1.25.40.390">
    <property type="match status" value="1"/>
</dbReference>
<gene>
    <name evidence="2" type="ORF">LEM8419_02719</name>
</gene>
<reference evidence="2" key="1">
    <citation type="submission" date="2021-12" db="EMBL/GenBank/DDBJ databases">
        <authorList>
            <person name="Rodrigo-Torres L."/>
            <person name="Arahal R. D."/>
            <person name="Lucena T."/>
        </authorList>
    </citation>
    <scope>NUCLEOTIDE SEQUENCE</scope>
    <source>
        <strain evidence="2">CECT 8419</strain>
    </source>
</reference>
<dbReference type="EMBL" id="CAKLPZ010000003">
    <property type="protein sequence ID" value="CAH1001812.1"/>
    <property type="molecule type" value="Genomic_DNA"/>
</dbReference>
<dbReference type="InterPro" id="IPR011990">
    <property type="entry name" value="TPR-like_helical_dom_sf"/>
</dbReference>
<organism evidence="2 3">
    <name type="scientific">Neolewinella maritima</name>
    <dbReference type="NCBI Taxonomy" id="1383882"/>
    <lineage>
        <taxon>Bacteria</taxon>
        <taxon>Pseudomonadati</taxon>
        <taxon>Bacteroidota</taxon>
        <taxon>Saprospiria</taxon>
        <taxon>Saprospirales</taxon>
        <taxon>Lewinellaceae</taxon>
        <taxon>Neolewinella</taxon>
    </lineage>
</organism>
<evidence type="ECO:0008006" key="4">
    <source>
        <dbReference type="Google" id="ProtNLM"/>
    </source>
</evidence>
<dbReference type="SUPFAM" id="SSF48452">
    <property type="entry name" value="TPR-like"/>
    <property type="match status" value="1"/>
</dbReference>
<comment type="caution">
    <text evidence="2">The sequence shown here is derived from an EMBL/GenBank/DDBJ whole genome shotgun (WGS) entry which is preliminary data.</text>
</comment>
<protein>
    <recommendedName>
        <fullName evidence="4">RagB/SusD family nutrient uptake outer membrane protein</fullName>
    </recommendedName>
</protein>
<evidence type="ECO:0000313" key="2">
    <source>
        <dbReference type="EMBL" id="CAH1001812.1"/>
    </source>
</evidence>
<evidence type="ECO:0000313" key="3">
    <source>
        <dbReference type="Proteomes" id="UP000837803"/>
    </source>
</evidence>
<dbReference type="InterPro" id="IPR041662">
    <property type="entry name" value="SusD-like_2"/>
</dbReference>